<dbReference type="InterPro" id="IPR028098">
    <property type="entry name" value="Glyco_trans_4-like_N"/>
</dbReference>
<proteinExistence type="predicted"/>
<comment type="caution">
    <text evidence="3">The sequence shown here is derived from an EMBL/GenBank/DDBJ whole genome shotgun (WGS) entry which is preliminary data.</text>
</comment>
<gene>
    <name evidence="3" type="ORF">AArcSt2_09525</name>
</gene>
<organism evidence="3 4">
    <name type="scientific">Natronocalculus amylovorans</name>
    <dbReference type="NCBI Taxonomy" id="2917812"/>
    <lineage>
        <taxon>Archaea</taxon>
        <taxon>Methanobacteriati</taxon>
        <taxon>Methanobacteriota</taxon>
        <taxon>Stenosarchaea group</taxon>
        <taxon>Halobacteria</taxon>
        <taxon>Halobacteriales</taxon>
        <taxon>Haloferacaceae</taxon>
        <taxon>Natronocalculus</taxon>
    </lineage>
</organism>
<dbReference type="PANTHER" id="PTHR12526:SF625">
    <property type="entry name" value="PHOSPHATIDYLINOSITOL GLYCAN-CLASS A"/>
    <property type="match status" value="1"/>
</dbReference>
<feature type="domain" description="Glycosyltransferase subfamily 4-like N-terminal" evidence="2">
    <location>
        <begin position="12"/>
        <end position="160"/>
    </location>
</feature>
<dbReference type="Pfam" id="PF13439">
    <property type="entry name" value="Glyco_transf_4"/>
    <property type="match status" value="1"/>
</dbReference>
<feature type="domain" description="Glycosyl transferase family 1" evidence="1">
    <location>
        <begin position="179"/>
        <end position="318"/>
    </location>
</feature>
<evidence type="ECO:0000313" key="3">
    <source>
        <dbReference type="EMBL" id="MCL9817183.1"/>
    </source>
</evidence>
<evidence type="ECO:0000259" key="2">
    <source>
        <dbReference type="Pfam" id="PF13439"/>
    </source>
</evidence>
<dbReference type="CDD" id="cd03801">
    <property type="entry name" value="GT4_PimA-like"/>
    <property type="match status" value="1"/>
</dbReference>
<evidence type="ECO:0000259" key="1">
    <source>
        <dbReference type="Pfam" id="PF00534"/>
    </source>
</evidence>
<dbReference type="Proteomes" id="UP001203207">
    <property type="component" value="Unassembled WGS sequence"/>
</dbReference>
<keyword evidence="4" id="KW-1185">Reference proteome</keyword>
<name>A0AAE3K8M0_9EURY</name>
<dbReference type="PANTHER" id="PTHR12526">
    <property type="entry name" value="GLYCOSYLTRANSFERASE"/>
    <property type="match status" value="1"/>
</dbReference>
<accession>A0AAE3K8M0</accession>
<dbReference type="AlphaFoldDB" id="A0AAE3K8M0"/>
<dbReference type="SUPFAM" id="SSF53756">
    <property type="entry name" value="UDP-Glycosyltransferase/glycogen phosphorylase"/>
    <property type="match status" value="1"/>
</dbReference>
<dbReference type="InterPro" id="IPR001296">
    <property type="entry name" value="Glyco_trans_1"/>
</dbReference>
<reference evidence="3" key="1">
    <citation type="journal article" date="2022" name="Syst. Appl. Microbiol.">
        <title>Natronocalculus amylovorans gen. nov., sp. nov., and Natranaeroarchaeum aerophilus sp. nov., dominant culturable amylolytic natronoarchaea from hypersaline soda lakes in southwestern Siberia.</title>
        <authorList>
            <person name="Sorokin D.Y."/>
            <person name="Elcheninov A.G."/>
            <person name="Khizhniak T.V."/>
            <person name="Koenen M."/>
            <person name="Bale N.J."/>
            <person name="Damste J.S.S."/>
            <person name="Kublanov I.V."/>
        </authorList>
    </citation>
    <scope>NUCLEOTIDE SEQUENCE</scope>
    <source>
        <strain evidence="3">AArc-St2</strain>
    </source>
</reference>
<dbReference type="EMBL" id="JAKRVX010000003">
    <property type="protein sequence ID" value="MCL9817183.1"/>
    <property type="molecule type" value="Genomic_DNA"/>
</dbReference>
<sequence length="345" mass="37491">MLGWGIPPNVTGGLDTHVGYLVSELVDAGIDIELIFPAEFAPAEPRDELVPVETGDGDVRGRVDKLTDTFVERSRDADIIHTHDWFGYNPGRQAAAESDAVWVSSFHSLSSDRNIDPPQLEVETEHKLAQEADHLISVSQLVADDVKQLYDADSTVIHNGFASVEPSGKDVRLELGIEGPMVLFVGRHTDQKGISHLLYAMKKLRRSDVTLVVGGTGHQTEQLKEFASILGIEDQVIFAGYIPSKTLGDYYAASDVFVSPSLAEPFGLTITEALAAGSHVVATKSGVRETLPDGLLIEVTPDSESIVAGIEEALARTEPPQYEERTWKQMTGEIIAVYEELAETA</sequence>
<protein>
    <submittedName>
        <fullName evidence="3">Glycosyltransferase family 4 protein</fullName>
    </submittedName>
</protein>
<reference evidence="3" key="2">
    <citation type="submission" date="2022-02" db="EMBL/GenBank/DDBJ databases">
        <authorList>
            <person name="Elcheninov A.G."/>
            <person name="Sorokin D.Y."/>
            <person name="Kublanov I.V."/>
        </authorList>
    </citation>
    <scope>NUCLEOTIDE SEQUENCE</scope>
    <source>
        <strain evidence="3">AArc-St2</strain>
    </source>
</reference>
<evidence type="ECO:0000313" key="4">
    <source>
        <dbReference type="Proteomes" id="UP001203207"/>
    </source>
</evidence>
<dbReference type="GO" id="GO:0016757">
    <property type="term" value="F:glycosyltransferase activity"/>
    <property type="evidence" value="ECO:0007669"/>
    <property type="project" value="InterPro"/>
</dbReference>
<dbReference type="RefSeq" id="WP_250584504.1">
    <property type="nucleotide sequence ID" value="NZ_JAKRVX010000003.1"/>
</dbReference>
<dbReference type="Pfam" id="PF00534">
    <property type="entry name" value="Glycos_transf_1"/>
    <property type="match status" value="1"/>
</dbReference>
<dbReference type="Gene3D" id="3.40.50.2000">
    <property type="entry name" value="Glycogen Phosphorylase B"/>
    <property type="match status" value="2"/>
</dbReference>